<sequence>MHSVRMRGRRFKSTPSQRPYHLPSEKNKVNPFDSPNFSIHDENVTSSAAENAKNEQLIEADVPVTSFYFDNSSSSEDIFVPTPVYQLMFNNLFLILYLIVKAGVMQRRIADKLIREFIVNLPFEFNNLSTSDNQTVHIRGLKFKISPAVINGFLENAVEPSSTPSHPSNDVLPSVLSRETLSICLVDGIPAVSLTLRHVGTFGVKIPIPLSQFFSSLLVLLNAEILTPYGCS</sequence>
<feature type="compositionally biased region" description="Basic residues" evidence="1">
    <location>
        <begin position="1"/>
        <end position="12"/>
    </location>
</feature>
<dbReference type="Proteomes" id="UP000321393">
    <property type="component" value="Unassembled WGS sequence"/>
</dbReference>
<evidence type="ECO:0000313" key="6">
    <source>
        <dbReference type="Proteomes" id="UP000321947"/>
    </source>
</evidence>
<evidence type="ECO:0000313" key="5">
    <source>
        <dbReference type="Proteomes" id="UP000321393"/>
    </source>
</evidence>
<name>A0A5A7SI49_CUCMM</name>
<gene>
    <name evidence="4" type="ORF">E5676_scaffold447G00090</name>
    <name evidence="3" type="ORF">E6C27_scaffold34G001030</name>
</gene>
<evidence type="ECO:0008006" key="7">
    <source>
        <dbReference type="Google" id="ProtNLM"/>
    </source>
</evidence>
<dbReference type="AlphaFoldDB" id="A0A5A7SI49"/>
<keyword evidence="2" id="KW-1133">Transmembrane helix</keyword>
<comment type="caution">
    <text evidence="3">The sequence shown here is derived from an EMBL/GenBank/DDBJ whole genome shotgun (WGS) entry which is preliminary data.</text>
</comment>
<dbReference type="OrthoDB" id="1102012at2759"/>
<protein>
    <recommendedName>
        <fullName evidence="7">Flocculation protein FLO11-like</fullName>
    </recommendedName>
</protein>
<proteinExistence type="predicted"/>
<evidence type="ECO:0000256" key="2">
    <source>
        <dbReference type="SAM" id="Phobius"/>
    </source>
</evidence>
<accession>A0A5A7SI49</accession>
<keyword evidence="2" id="KW-0812">Transmembrane</keyword>
<organism evidence="3 5">
    <name type="scientific">Cucumis melo var. makuwa</name>
    <name type="common">Oriental melon</name>
    <dbReference type="NCBI Taxonomy" id="1194695"/>
    <lineage>
        <taxon>Eukaryota</taxon>
        <taxon>Viridiplantae</taxon>
        <taxon>Streptophyta</taxon>
        <taxon>Embryophyta</taxon>
        <taxon>Tracheophyta</taxon>
        <taxon>Spermatophyta</taxon>
        <taxon>Magnoliopsida</taxon>
        <taxon>eudicotyledons</taxon>
        <taxon>Gunneridae</taxon>
        <taxon>Pentapetalae</taxon>
        <taxon>rosids</taxon>
        <taxon>fabids</taxon>
        <taxon>Cucurbitales</taxon>
        <taxon>Cucurbitaceae</taxon>
        <taxon>Benincaseae</taxon>
        <taxon>Cucumis</taxon>
    </lineage>
</organism>
<evidence type="ECO:0000256" key="1">
    <source>
        <dbReference type="SAM" id="MobiDB-lite"/>
    </source>
</evidence>
<evidence type="ECO:0000313" key="4">
    <source>
        <dbReference type="EMBL" id="TYK09616.1"/>
    </source>
</evidence>
<reference evidence="5 6" key="1">
    <citation type="submission" date="2019-08" db="EMBL/GenBank/DDBJ databases">
        <title>Draft genome sequences of two oriental melons (Cucumis melo L. var makuwa).</title>
        <authorList>
            <person name="Kwon S.-Y."/>
        </authorList>
    </citation>
    <scope>NUCLEOTIDE SEQUENCE [LARGE SCALE GENOMIC DNA]</scope>
    <source>
        <strain evidence="6">cv. Chang Bougi</strain>
        <strain evidence="5">cv. SW 3</strain>
        <tissue evidence="3">Leaf</tissue>
    </source>
</reference>
<dbReference type="Proteomes" id="UP000321947">
    <property type="component" value="Unassembled WGS sequence"/>
</dbReference>
<feature type="transmembrane region" description="Helical" evidence="2">
    <location>
        <begin position="78"/>
        <end position="100"/>
    </location>
</feature>
<evidence type="ECO:0000313" key="3">
    <source>
        <dbReference type="EMBL" id="KAA0025840.1"/>
    </source>
</evidence>
<dbReference type="EMBL" id="SSTE01023063">
    <property type="protein sequence ID" value="KAA0025840.1"/>
    <property type="molecule type" value="Genomic_DNA"/>
</dbReference>
<keyword evidence="2" id="KW-0472">Membrane</keyword>
<dbReference type="EMBL" id="SSTD01011480">
    <property type="protein sequence ID" value="TYK09616.1"/>
    <property type="molecule type" value="Genomic_DNA"/>
</dbReference>
<feature type="region of interest" description="Disordered" evidence="1">
    <location>
        <begin position="1"/>
        <end position="30"/>
    </location>
</feature>